<comment type="caution">
    <text evidence="1">The sequence shown here is derived from an EMBL/GenBank/DDBJ whole genome shotgun (WGS) entry which is preliminary data.</text>
</comment>
<dbReference type="PANTHER" id="PTHR13131:SF5">
    <property type="entry name" value="CYSTINOSIN"/>
    <property type="match status" value="1"/>
</dbReference>
<dbReference type="PANTHER" id="PTHR13131">
    <property type="entry name" value="CYSTINOSIN"/>
    <property type="match status" value="1"/>
</dbReference>
<dbReference type="InterPro" id="IPR005282">
    <property type="entry name" value="LC_transporter"/>
</dbReference>
<dbReference type="Pfam" id="PF04193">
    <property type="entry name" value="PQ-loop"/>
    <property type="match status" value="2"/>
</dbReference>
<dbReference type="Gene3D" id="2.30.30.380">
    <property type="entry name" value="Zn-finger domain of Sec23/24"/>
    <property type="match status" value="1"/>
</dbReference>
<dbReference type="Proteomes" id="UP001642464">
    <property type="component" value="Unassembled WGS sequence"/>
</dbReference>
<dbReference type="InterPro" id="IPR001876">
    <property type="entry name" value="Znf_RanBP2"/>
</dbReference>
<dbReference type="InterPro" id="IPR006603">
    <property type="entry name" value="PQ-loop_rpt"/>
</dbReference>
<name>A0ABP0IQA1_9DINO</name>
<proteinExistence type="predicted"/>
<keyword evidence="2" id="KW-1185">Reference proteome</keyword>
<protein>
    <submittedName>
        <fullName evidence="1">Cystinosin homolog</fullName>
    </submittedName>
</protein>
<gene>
    <name evidence="1" type="ORF">SCF082_LOCUS8086</name>
</gene>
<dbReference type="Gene3D" id="1.20.1280.290">
    <property type="match status" value="1"/>
</dbReference>
<reference evidence="1 2" key="1">
    <citation type="submission" date="2024-02" db="EMBL/GenBank/DDBJ databases">
        <authorList>
            <person name="Chen Y."/>
            <person name="Shah S."/>
            <person name="Dougan E. K."/>
            <person name="Thang M."/>
            <person name="Chan C."/>
        </authorList>
    </citation>
    <scope>NUCLEOTIDE SEQUENCE [LARGE SCALE GENOMIC DNA]</scope>
</reference>
<dbReference type="SMART" id="SM00547">
    <property type="entry name" value="ZnF_RBZ"/>
    <property type="match status" value="3"/>
</dbReference>
<dbReference type="PROSITE" id="PS50199">
    <property type="entry name" value="ZF_RANBP2_2"/>
    <property type="match status" value="2"/>
</dbReference>
<accession>A0ABP0IQA1</accession>
<dbReference type="InterPro" id="IPR036443">
    <property type="entry name" value="Znf_RanBP2_sf"/>
</dbReference>
<dbReference type="SMART" id="SM00679">
    <property type="entry name" value="CTNS"/>
    <property type="match status" value="2"/>
</dbReference>
<evidence type="ECO:0000313" key="1">
    <source>
        <dbReference type="EMBL" id="CAK9004237.1"/>
    </source>
</evidence>
<organism evidence="1 2">
    <name type="scientific">Durusdinium trenchii</name>
    <dbReference type="NCBI Taxonomy" id="1381693"/>
    <lineage>
        <taxon>Eukaryota</taxon>
        <taxon>Sar</taxon>
        <taxon>Alveolata</taxon>
        <taxon>Dinophyceae</taxon>
        <taxon>Suessiales</taxon>
        <taxon>Symbiodiniaceae</taxon>
        <taxon>Durusdinium</taxon>
    </lineage>
</organism>
<dbReference type="Pfam" id="PF00641">
    <property type="entry name" value="Zn_ribbon_RanBP"/>
    <property type="match status" value="1"/>
</dbReference>
<dbReference type="PROSITE" id="PS01358">
    <property type="entry name" value="ZF_RANBP2_1"/>
    <property type="match status" value="2"/>
</dbReference>
<dbReference type="EMBL" id="CAXAMM010004603">
    <property type="protein sequence ID" value="CAK9004237.1"/>
    <property type="molecule type" value="Genomic_DNA"/>
</dbReference>
<evidence type="ECO:0000313" key="2">
    <source>
        <dbReference type="Proteomes" id="UP001642464"/>
    </source>
</evidence>
<dbReference type="NCBIfam" id="TIGR00951">
    <property type="entry name" value="2A43"/>
    <property type="match status" value="1"/>
</dbReference>
<dbReference type="SUPFAM" id="SSF90209">
    <property type="entry name" value="Ran binding protein zinc finger-like"/>
    <property type="match status" value="2"/>
</dbReference>
<sequence>MPKAKHRITADGRCKRERGDAEAQADAVSSWRCQKCSFVNDDDLPFCEMCQEPREGESREAEEGSEDDAADWFCSKCSFKNTGLLPYCELCENARSSSSSAQEVHACPLCSFENASSRTACAMCSTPLPSVPASTGAPAPSGSGAGSSDRADPADPSPPAPETAPAFTEEERRLLTSMGWNDEDDDEEGGLEEWEIDAAQESLIGRLQAEGDRETLRDRARREFDAWKSGERWDQLWVPGALILGVIVGVFMPAEAGWGNRISEMLGWTYFFAWSVSFYPQVVLNFRRKSVAGLSLDYQILNAFGFGCYFLFNAMFFYDSGIRAAYREEHDNQDSGVRLNDVIFAGHAFCITLLTLLQICIYWDYPPLRHQERIFRRAVIGSLSLVGLGASILAIYLGSLSGCCSKWLTFLSTLAEVKVIISVVKYCPQVWLNYQRKSTVGWTIYNVLLDFTGGLLSVAQLLLDSWLTDDWSKVSGDPAKLMLGNVSVFFDIIFMVQHYCLYPQGAQRCCEISDSSEA</sequence>